<keyword evidence="3" id="KW-1185">Reference proteome</keyword>
<feature type="signal peptide" evidence="1">
    <location>
        <begin position="1"/>
        <end position="28"/>
    </location>
</feature>
<dbReference type="AlphaFoldDB" id="A0A4R6JLZ2"/>
<protein>
    <recommendedName>
        <fullName evidence="4">Secreted protein</fullName>
    </recommendedName>
</protein>
<name>A0A4R6JLZ2_9ACTN</name>
<evidence type="ECO:0008006" key="4">
    <source>
        <dbReference type="Google" id="ProtNLM"/>
    </source>
</evidence>
<proteinExistence type="predicted"/>
<dbReference type="OrthoDB" id="3295651at2"/>
<accession>A0A4R6JLZ2</accession>
<keyword evidence="1" id="KW-0732">Signal</keyword>
<dbReference type="Proteomes" id="UP000294901">
    <property type="component" value="Unassembled WGS sequence"/>
</dbReference>
<sequence>MRPLVSRTLGAVVAVGAVLGAAVTPAAAAGDNTFRLRAGSVVAHGSYGHMMSIPERPVPPFRIVGTMTGRSVFGCAVIQVGRSGPADGLEWRTVGKHCGAGRRSFDAQATYLFRGVKPPVRLCAGWSTAQAERGRRCDVYRPPAQ</sequence>
<reference evidence="2 3" key="1">
    <citation type="submission" date="2019-03" db="EMBL/GenBank/DDBJ databases">
        <title>Sequencing the genomes of 1000 actinobacteria strains.</title>
        <authorList>
            <person name="Klenk H.-P."/>
        </authorList>
    </citation>
    <scope>NUCLEOTIDE SEQUENCE [LARGE SCALE GENOMIC DNA]</scope>
    <source>
        <strain evidence="2 3">DSM 43805</strain>
    </source>
</reference>
<dbReference type="EMBL" id="SNWR01000001">
    <property type="protein sequence ID" value="TDO37330.1"/>
    <property type="molecule type" value="Genomic_DNA"/>
</dbReference>
<gene>
    <name evidence="2" type="ORF">C8E87_0944</name>
</gene>
<evidence type="ECO:0000313" key="2">
    <source>
        <dbReference type="EMBL" id="TDO37330.1"/>
    </source>
</evidence>
<dbReference type="RefSeq" id="WP_133871966.1">
    <property type="nucleotide sequence ID" value="NZ_BOMD01000055.1"/>
</dbReference>
<organism evidence="2 3">
    <name type="scientific">Paractinoplanes brasiliensis</name>
    <dbReference type="NCBI Taxonomy" id="52695"/>
    <lineage>
        <taxon>Bacteria</taxon>
        <taxon>Bacillati</taxon>
        <taxon>Actinomycetota</taxon>
        <taxon>Actinomycetes</taxon>
        <taxon>Micromonosporales</taxon>
        <taxon>Micromonosporaceae</taxon>
        <taxon>Paractinoplanes</taxon>
    </lineage>
</organism>
<feature type="chain" id="PRO_5020259494" description="Secreted protein" evidence="1">
    <location>
        <begin position="29"/>
        <end position="145"/>
    </location>
</feature>
<comment type="caution">
    <text evidence="2">The sequence shown here is derived from an EMBL/GenBank/DDBJ whole genome shotgun (WGS) entry which is preliminary data.</text>
</comment>
<evidence type="ECO:0000313" key="3">
    <source>
        <dbReference type="Proteomes" id="UP000294901"/>
    </source>
</evidence>
<evidence type="ECO:0000256" key="1">
    <source>
        <dbReference type="SAM" id="SignalP"/>
    </source>
</evidence>